<dbReference type="EMBL" id="FWXV01000002">
    <property type="protein sequence ID" value="SMC95693.1"/>
    <property type="molecule type" value="Genomic_DNA"/>
</dbReference>
<proteinExistence type="predicted"/>
<keyword evidence="2" id="KW-1185">Reference proteome</keyword>
<organism evidence="1 2">
    <name type="scientific">Kibdelosporangium aridum</name>
    <dbReference type="NCBI Taxonomy" id="2030"/>
    <lineage>
        <taxon>Bacteria</taxon>
        <taxon>Bacillati</taxon>
        <taxon>Actinomycetota</taxon>
        <taxon>Actinomycetes</taxon>
        <taxon>Pseudonocardiales</taxon>
        <taxon>Pseudonocardiaceae</taxon>
        <taxon>Kibdelosporangium</taxon>
    </lineage>
</organism>
<sequence>MAVLEERTAELILAYVAGKWDAVLGMASVLEESLKPVATEPRMEICLYHVESIQLRVALKREDIDLVRVVARKSNNLEVSRKAFDALQKLEIGPGLANWRGLEYELETVSNAEGQIMRMRNPDPRLIGTKFFPNLYVPDQDA</sequence>
<dbReference type="Proteomes" id="UP000192674">
    <property type="component" value="Unassembled WGS sequence"/>
</dbReference>
<evidence type="ECO:0000313" key="1">
    <source>
        <dbReference type="EMBL" id="SMC95693.1"/>
    </source>
</evidence>
<dbReference type="AlphaFoldDB" id="A0A1W2DE51"/>
<reference evidence="1 2" key="1">
    <citation type="submission" date="2017-04" db="EMBL/GenBank/DDBJ databases">
        <authorList>
            <person name="Afonso C.L."/>
            <person name="Miller P.J."/>
            <person name="Scott M.A."/>
            <person name="Spackman E."/>
            <person name="Goraichik I."/>
            <person name="Dimitrov K.M."/>
            <person name="Suarez D.L."/>
            <person name="Swayne D.E."/>
        </authorList>
    </citation>
    <scope>NUCLEOTIDE SEQUENCE [LARGE SCALE GENOMIC DNA]</scope>
    <source>
        <strain evidence="1 2">DSM 43828</strain>
    </source>
</reference>
<gene>
    <name evidence="1" type="ORF">SAMN05661093_03206</name>
</gene>
<protein>
    <submittedName>
        <fullName evidence="1">Uncharacterized protein</fullName>
    </submittedName>
</protein>
<name>A0A1W2DE51_KIBAR</name>
<evidence type="ECO:0000313" key="2">
    <source>
        <dbReference type="Proteomes" id="UP000192674"/>
    </source>
</evidence>
<accession>A0A1W2DE51</accession>